<dbReference type="EMBL" id="MKZY01000007">
    <property type="protein sequence ID" value="OOO06662.1"/>
    <property type="molecule type" value="Genomic_DNA"/>
</dbReference>
<dbReference type="AlphaFoldDB" id="A0A1S9DC38"/>
<reference evidence="1 2" key="1">
    <citation type="submission" date="2016-10" db="EMBL/GenBank/DDBJ databases">
        <title>Genome sequencing of Aspergillus oryzae BCC7051.</title>
        <authorList>
            <person name="Thammarongtham C."/>
            <person name="Vorapreeda T."/>
            <person name="Nookaew I."/>
            <person name="Srisuk T."/>
            <person name="Land M."/>
            <person name="Jeennor S."/>
            <person name="Laoteng K."/>
        </authorList>
    </citation>
    <scope>NUCLEOTIDE SEQUENCE [LARGE SCALE GENOMIC DNA]</scope>
    <source>
        <strain evidence="1 2">BCC7051</strain>
    </source>
</reference>
<name>A0A1S9DC38_ASPOZ</name>
<accession>A0A1S9DC38</accession>
<dbReference type="eggNOG" id="ENOG502SP99">
    <property type="taxonomic scope" value="Eukaryota"/>
</dbReference>
<evidence type="ECO:0008006" key="3">
    <source>
        <dbReference type="Google" id="ProtNLM"/>
    </source>
</evidence>
<dbReference type="InterPro" id="IPR008949">
    <property type="entry name" value="Isoprenoid_synthase_dom_sf"/>
</dbReference>
<dbReference type="SUPFAM" id="SSF48576">
    <property type="entry name" value="Terpenoid synthases"/>
    <property type="match status" value="1"/>
</dbReference>
<dbReference type="OrthoDB" id="3004402at2759"/>
<evidence type="ECO:0000313" key="2">
    <source>
        <dbReference type="Proteomes" id="UP000190312"/>
    </source>
</evidence>
<evidence type="ECO:0000313" key="1">
    <source>
        <dbReference type="EMBL" id="OOO06662.1"/>
    </source>
</evidence>
<dbReference type="Gene3D" id="1.10.600.10">
    <property type="entry name" value="Farnesyl Diphosphate Synthase"/>
    <property type="match status" value="1"/>
</dbReference>
<gene>
    <name evidence="1" type="ORF">OAory_01088650</name>
</gene>
<dbReference type="VEuPathDB" id="FungiDB:AO090701000952"/>
<comment type="caution">
    <text evidence="1">The sequence shown here is derived from an EMBL/GenBank/DDBJ whole genome shotgun (WGS) entry which is preliminary data.</text>
</comment>
<organism evidence="1 2">
    <name type="scientific">Aspergillus oryzae</name>
    <name type="common">Yellow koji mold</name>
    <dbReference type="NCBI Taxonomy" id="5062"/>
    <lineage>
        <taxon>Eukaryota</taxon>
        <taxon>Fungi</taxon>
        <taxon>Dikarya</taxon>
        <taxon>Ascomycota</taxon>
        <taxon>Pezizomycotina</taxon>
        <taxon>Eurotiomycetes</taxon>
        <taxon>Eurotiomycetidae</taxon>
        <taxon>Eurotiales</taxon>
        <taxon>Aspergillaceae</taxon>
        <taxon>Aspergillus</taxon>
        <taxon>Aspergillus subgen. Circumdati</taxon>
    </lineage>
</organism>
<proteinExistence type="predicted"/>
<protein>
    <recommendedName>
        <fullName evidence="3">Terpenoid synthase</fullName>
    </recommendedName>
</protein>
<dbReference type="Proteomes" id="UP000190312">
    <property type="component" value="Unassembled WGS sequence"/>
</dbReference>
<sequence length="394" mass="44620">MGKKQKDWVEERNKLGDELRGDYLPISTTFNARELNQGPSPQSRTRNIHYAFDPVDNATAKQLSSPFSFLSPENIPLPVFQHANRLVPSSLGVPWPTSFPTTFQSKYWVEVEERTRAYTQELLALRPGKYQAKYIEAVIDGAVSLLVNAVPMGNLTRLKSLTKLYVFFFLSDDLVNSNNRVTMVPSHVDGKDEQEPEYTVYNMLAKEFLSEDFVQGKRLLESVISWISAAQHTPPETFPTLEDYMAYRASDVGAGAVFRSMEFACDITLSNTDIEAVEHLRSLCEKHFLLTNDLYSYAKEAIAEQEHGDSVLNAVRVVQCLMNTSENSSKAIVRQLIWDVERQMNEEYERLLQDAPKSQLTYAQGLIVCVAGNMFFSATCARYARVVEGSRLHV</sequence>
<dbReference type="Pfam" id="PF19086">
    <property type="entry name" value="Terpene_syn_C_2"/>
    <property type="match status" value="1"/>
</dbReference>